<evidence type="ECO:0000313" key="2">
    <source>
        <dbReference type="EMBL" id="KPJ05297.1"/>
    </source>
</evidence>
<accession>A0A0N0PA78</accession>
<organism evidence="2 3">
    <name type="scientific">Papilio xuthus</name>
    <name type="common">Asian swallowtail butterfly</name>
    <dbReference type="NCBI Taxonomy" id="66420"/>
    <lineage>
        <taxon>Eukaryota</taxon>
        <taxon>Metazoa</taxon>
        <taxon>Ecdysozoa</taxon>
        <taxon>Arthropoda</taxon>
        <taxon>Hexapoda</taxon>
        <taxon>Insecta</taxon>
        <taxon>Pterygota</taxon>
        <taxon>Neoptera</taxon>
        <taxon>Endopterygota</taxon>
        <taxon>Lepidoptera</taxon>
        <taxon>Glossata</taxon>
        <taxon>Ditrysia</taxon>
        <taxon>Papilionoidea</taxon>
        <taxon>Papilionidae</taxon>
        <taxon>Papilioninae</taxon>
        <taxon>Papilio</taxon>
    </lineage>
</organism>
<keyword evidence="3" id="KW-1185">Reference proteome</keyword>
<evidence type="ECO:0000256" key="1">
    <source>
        <dbReference type="SAM" id="MobiDB-lite"/>
    </source>
</evidence>
<evidence type="ECO:0000313" key="3">
    <source>
        <dbReference type="Proteomes" id="UP000053268"/>
    </source>
</evidence>
<dbReference type="EMBL" id="KQ458751">
    <property type="protein sequence ID" value="KPJ05297.1"/>
    <property type="molecule type" value="Genomic_DNA"/>
</dbReference>
<dbReference type="Proteomes" id="UP000053268">
    <property type="component" value="Unassembled WGS sequence"/>
</dbReference>
<name>A0A0N0PA78_PAPXU</name>
<reference evidence="2 3" key="1">
    <citation type="journal article" date="2015" name="Nat. Commun.">
        <title>Outbred genome sequencing and CRISPR/Cas9 gene editing in butterflies.</title>
        <authorList>
            <person name="Li X."/>
            <person name="Fan D."/>
            <person name="Zhang W."/>
            <person name="Liu G."/>
            <person name="Zhang L."/>
            <person name="Zhao L."/>
            <person name="Fang X."/>
            <person name="Chen L."/>
            <person name="Dong Y."/>
            <person name="Chen Y."/>
            <person name="Ding Y."/>
            <person name="Zhao R."/>
            <person name="Feng M."/>
            <person name="Zhu Y."/>
            <person name="Feng Y."/>
            <person name="Jiang X."/>
            <person name="Zhu D."/>
            <person name="Xiang H."/>
            <person name="Feng X."/>
            <person name="Li S."/>
            <person name="Wang J."/>
            <person name="Zhang G."/>
            <person name="Kronforst M.R."/>
            <person name="Wang W."/>
        </authorList>
    </citation>
    <scope>NUCLEOTIDE SEQUENCE [LARGE SCALE GENOMIC DNA]</scope>
    <source>
        <strain evidence="2">Ya'a_city_454_Px</strain>
        <tissue evidence="2">Whole body</tissue>
    </source>
</reference>
<protein>
    <submittedName>
        <fullName evidence="2">Uncharacterized protein</fullName>
    </submittedName>
</protein>
<proteinExistence type="predicted"/>
<dbReference type="AlphaFoldDB" id="A0A0N0PA78"/>
<gene>
    <name evidence="2" type="ORF">RR46_01125</name>
</gene>
<feature type="region of interest" description="Disordered" evidence="1">
    <location>
        <begin position="43"/>
        <end position="67"/>
    </location>
</feature>
<feature type="compositionally biased region" description="Low complexity" evidence="1">
    <location>
        <begin position="53"/>
        <end position="67"/>
    </location>
</feature>
<sequence length="67" mass="7277">MSQWDYWLPRFLATQKGREDNFTANAPAANAARLASAMPLAPAIARGPPDPTLARLLPRSSLSLNDN</sequence>